<dbReference type="AlphaFoldDB" id="R7ZWB2"/>
<dbReference type="PROSITE" id="PS50889">
    <property type="entry name" value="S4"/>
    <property type="match status" value="1"/>
</dbReference>
<dbReference type="Gene3D" id="3.10.290.10">
    <property type="entry name" value="RNA-binding S4 domain"/>
    <property type="match status" value="1"/>
</dbReference>
<dbReference type="InterPro" id="IPR000748">
    <property type="entry name" value="PsdUridine_synth_RsuA/RluB/E/F"/>
</dbReference>
<keyword evidence="3" id="KW-0694">RNA-binding</keyword>
<dbReference type="SUPFAM" id="SSF55174">
    <property type="entry name" value="Alpha-L RNA-binding motif"/>
    <property type="match status" value="1"/>
</dbReference>
<dbReference type="PANTHER" id="PTHR47683:SF2">
    <property type="entry name" value="RNA-BINDING S4 DOMAIN-CONTAINING PROTEIN"/>
    <property type="match status" value="1"/>
</dbReference>
<dbReference type="RefSeq" id="WP_010853193.1">
    <property type="nucleotide sequence ID" value="NZ_AQHR01000035.1"/>
</dbReference>
<dbReference type="GO" id="GO:0000455">
    <property type="term" value="P:enzyme-directed rRNA pseudouridine synthesis"/>
    <property type="evidence" value="ECO:0007669"/>
    <property type="project" value="UniProtKB-ARBA"/>
</dbReference>
<name>R7ZWB2_9BACT</name>
<sequence length="340" mass="38469">MKNPQRNNNEGKNKPSKKSVPSGNRTKNSPDAAPSTARKLYKGRDKAQKPVYEWVDEAPAKRPSTTKKPFSGIKKESPDKTSLNRPDYDLKRTGSSPNDDEVRLNKYIANAGICSRRDADKLIESGEISVNGAVITSLGYKVRRTDKVTYKDKKLNPERPVYLLLNKPKDFITTTDDPFERKTVMQLISNACSERVFPIGRLDRNTTGLLLFTNDGELSERLAHPSNQIKKIYQVSLDKPLAKKDLEIILEGVELEDGLTKVDDLQILSKDKTILGMEIHSGKNRIVRRIFAHFGYEVIALDRVMYAGLTKKDLPRGNYRFLSESEVINLKYLGKSKKRS</sequence>
<feature type="compositionally biased region" description="Polar residues" evidence="5">
    <location>
        <begin position="19"/>
        <end position="29"/>
    </location>
</feature>
<evidence type="ECO:0000256" key="4">
    <source>
        <dbReference type="RuleBase" id="RU003887"/>
    </source>
</evidence>
<feature type="domain" description="RNA-binding S4" evidence="6">
    <location>
        <begin position="102"/>
        <end position="163"/>
    </location>
</feature>
<evidence type="ECO:0000256" key="3">
    <source>
        <dbReference type="PROSITE-ProRule" id="PRU00182"/>
    </source>
</evidence>
<dbReference type="InterPro" id="IPR036986">
    <property type="entry name" value="S4_RNA-bd_sf"/>
</dbReference>
<evidence type="ECO:0000256" key="1">
    <source>
        <dbReference type="ARBA" id="ARBA00008348"/>
    </source>
</evidence>
<comment type="caution">
    <text evidence="7">The sequence shown here is derived from an EMBL/GenBank/DDBJ whole genome shotgun (WGS) entry which is preliminary data.</text>
</comment>
<dbReference type="GO" id="GO:0003723">
    <property type="term" value="F:RNA binding"/>
    <property type="evidence" value="ECO:0007669"/>
    <property type="project" value="UniProtKB-KW"/>
</dbReference>
<organism evidence="7 8">
    <name type="scientific">Lunatimonas lonarensis</name>
    <dbReference type="NCBI Taxonomy" id="1232681"/>
    <lineage>
        <taxon>Bacteria</taxon>
        <taxon>Pseudomonadati</taxon>
        <taxon>Bacteroidota</taxon>
        <taxon>Cytophagia</taxon>
        <taxon>Cytophagales</taxon>
        <taxon>Cyclobacteriaceae</taxon>
    </lineage>
</organism>
<keyword evidence="7" id="KW-0456">Lyase</keyword>
<feature type="compositionally biased region" description="Polar residues" evidence="5">
    <location>
        <begin position="1"/>
        <end position="10"/>
    </location>
</feature>
<dbReference type="PATRIC" id="fig|1288963.3.peg.1044"/>
<dbReference type="Pfam" id="PF01479">
    <property type="entry name" value="S4"/>
    <property type="match status" value="1"/>
</dbReference>
<dbReference type="Gene3D" id="3.30.70.580">
    <property type="entry name" value="Pseudouridine synthase I, catalytic domain, N-terminal subdomain"/>
    <property type="match status" value="1"/>
</dbReference>
<dbReference type="FunFam" id="3.10.290.10:FF:000003">
    <property type="entry name" value="Pseudouridine synthase"/>
    <property type="match status" value="1"/>
</dbReference>
<dbReference type="PROSITE" id="PS01149">
    <property type="entry name" value="PSI_RSU"/>
    <property type="match status" value="1"/>
</dbReference>
<dbReference type="CDD" id="cd02870">
    <property type="entry name" value="PseudoU_synth_RsuA_like"/>
    <property type="match status" value="1"/>
</dbReference>
<dbReference type="SUPFAM" id="SSF55120">
    <property type="entry name" value="Pseudouridine synthase"/>
    <property type="match status" value="1"/>
</dbReference>
<reference evidence="7 8" key="1">
    <citation type="submission" date="2013-02" db="EMBL/GenBank/DDBJ databases">
        <title>A novel strain isolated from Lonar lake, Maharashtra, India.</title>
        <authorList>
            <person name="Singh A."/>
        </authorList>
    </citation>
    <scope>NUCLEOTIDE SEQUENCE [LARGE SCALE GENOMIC DNA]</scope>
    <source>
        <strain evidence="7 8">AK24</strain>
    </source>
</reference>
<evidence type="ECO:0000256" key="5">
    <source>
        <dbReference type="SAM" id="MobiDB-lite"/>
    </source>
</evidence>
<dbReference type="NCBIfam" id="TIGR00093">
    <property type="entry name" value="pseudouridine synthase"/>
    <property type="match status" value="1"/>
</dbReference>
<dbReference type="EMBL" id="AQHR01000035">
    <property type="protein sequence ID" value="EON78435.1"/>
    <property type="molecule type" value="Genomic_DNA"/>
</dbReference>
<evidence type="ECO:0000313" key="7">
    <source>
        <dbReference type="EMBL" id="EON78435.1"/>
    </source>
</evidence>
<dbReference type="InterPro" id="IPR050343">
    <property type="entry name" value="RsuA_PseudoU_synthase"/>
</dbReference>
<dbReference type="InterPro" id="IPR020094">
    <property type="entry name" value="TruA/RsuA/RluB/E/F_N"/>
</dbReference>
<dbReference type="Pfam" id="PF00849">
    <property type="entry name" value="PseudoU_synth_2"/>
    <property type="match status" value="1"/>
</dbReference>
<dbReference type="STRING" id="1232681.ADIS_1046"/>
<dbReference type="SMART" id="SM00363">
    <property type="entry name" value="S4"/>
    <property type="match status" value="1"/>
</dbReference>
<dbReference type="InterPro" id="IPR018496">
    <property type="entry name" value="PsdUridine_synth_RsuA/RluB_CS"/>
</dbReference>
<comment type="similarity">
    <text evidence="1 4">Belongs to the pseudouridine synthase RsuA family.</text>
</comment>
<protein>
    <recommendedName>
        <fullName evidence="4">Pseudouridine synthase</fullName>
        <ecNumber evidence="4">5.4.99.-</ecNumber>
    </recommendedName>
</protein>
<dbReference type="InterPro" id="IPR042092">
    <property type="entry name" value="PsdUridine_s_RsuA/RluB/E/F_cat"/>
</dbReference>
<dbReference type="Gene3D" id="3.30.70.1560">
    <property type="entry name" value="Alpha-L RNA-binding motif"/>
    <property type="match status" value="1"/>
</dbReference>
<dbReference type="InterPro" id="IPR006145">
    <property type="entry name" value="PsdUridine_synth_RsuA/RluA"/>
</dbReference>
<dbReference type="PANTHER" id="PTHR47683">
    <property type="entry name" value="PSEUDOURIDINE SYNTHASE FAMILY PROTEIN-RELATED"/>
    <property type="match status" value="1"/>
</dbReference>
<dbReference type="CDD" id="cd00165">
    <property type="entry name" value="S4"/>
    <property type="match status" value="1"/>
</dbReference>
<dbReference type="InterPro" id="IPR002942">
    <property type="entry name" value="S4_RNA-bd"/>
</dbReference>
<evidence type="ECO:0000256" key="2">
    <source>
        <dbReference type="ARBA" id="ARBA00023235"/>
    </source>
</evidence>
<dbReference type="GO" id="GO:0016829">
    <property type="term" value="F:lyase activity"/>
    <property type="evidence" value="ECO:0007669"/>
    <property type="project" value="UniProtKB-KW"/>
</dbReference>
<gene>
    <name evidence="7" type="ORF">ADIS_1046</name>
</gene>
<dbReference type="EC" id="5.4.99.-" evidence="4"/>
<evidence type="ECO:0000259" key="6">
    <source>
        <dbReference type="SMART" id="SM00363"/>
    </source>
</evidence>
<evidence type="ECO:0000313" key="8">
    <source>
        <dbReference type="Proteomes" id="UP000013909"/>
    </source>
</evidence>
<dbReference type="InterPro" id="IPR020103">
    <property type="entry name" value="PsdUridine_synth_cat_dom_sf"/>
</dbReference>
<keyword evidence="2 4" id="KW-0413">Isomerase</keyword>
<proteinExistence type="inferred from homology"/>
<keyword evidence="8" id="KW-1185">Reference proteome</keyword>
<dbReference type="GO" id="GO:0120159">
    <property type="term" value="F:rRNA pseudouridine synthase activity"/>
    <property type="evidence" value="ECO:0007669"/>
    <property type="project" value="UniProtKB-ARBA"/>
</dbReference>
<dbReference type="OrthoDB" id="1012272at2"/>
<feature type="region of interest" description="Disordered" evidence="5">
    <location>
        <begin position="1"/>
        <end position="99"/>
    </location>
</feature>
<accession>R7ZWB2</accession>
<dbReference type="Proteomes" id="UP000013909">
    <property type="component" value="Unassembled WGS sequence"/>
</dbReference>